<evidence type="ECO:0000256" key="15">
    <source>
        <dbReference type="SAM" id="SignalP"/>
    </source>
</evidence>
<sequence>MKKIISLLLCLTFSLTIVSPVFADTFDVGAQEAIAIDATTGKILYEKNSDVKKEVGGISNLLTIYLVYEAIQKGKISLNDNVAISDKAYQLTLIEGISNVPMEARNYKVKELLTALVVSNANSAAIALAEKIAGSEEKFVLLMKKKLKEWGITDAKIVNASGLNESFTEGEGEEENNKKNRENKLSAYDVAVIAKHLLEDYPDITKLTSLSHAQFAGIQLESSNYMLENMPNYRAGVDGLKTGNSEKGGMSFVASTNQNGIRMITVVIGVEAIDGDPYARFVATANLMNYVAQNFVATLVVNKGDSYNDSKAPVLDGQHSTTKAVAKDDFIVIERQGSQVEAKVSFKKSRSSFKAPVKAGTSVGTLTYTDPEPIGKGYIEGKSPSMEMVSGENISKSFFLKVWWNQFVRYVNEKL</sequence>
<keyword evidence="8" id="KW-0378">Hydrolase</keyword>
<reference evidence="17 18" key="1">
    <citation type="submission" date="2019-04" db="EMBL/GenBank/DDBJ databases">
        <title>Genome sequencing of Streptococcus rubneri DSM 26920(T).</title>
        <authorList>
            <person name="Kook J.-K."/>
            <person name="Park S.-N."/>
            <person name="Lim Y.K."/>
        </authorList>
    </citation>
    <scope>NUCLEOTIDE SEQUENCE [LARGE SCALE GENOMIC DNA]</scope>
    <source>
        <strain evidence="17 18">DSM 26920</strain>
    </source>
</reference>
<evidence type="ECO:0000256" key="8">
    <source>
        <dbReference type="ARBA" id="ARBA00022801"/>
    </source>
</evidence>
<dbReference type="InterPro" id="IPR037167">
    <property type="entry name" value="Peptidase_S11_C_sf"/>
</dbReference>
<comment type="similarity">
    <text evidence="3 14">Belongs to the peptidase S11 family.</text>
</comment>
<evidence type="ECO:0000313" key="17">
    <source>
        <dbReference type="EMBL" id="TGN91302.1"/>
    </source>
</evidence>
<organism evidence="17 18">
    <name type="scientific">Streptococcus rubneri</name>
    <dbReference type="NCBI Taxonomy" id="1234680"/>
    <lineage>
        <taxon>Bacteria</taxon>
        <taxon>Bacillati</taxon>
        <taxon>Bacillota</taxon>
        <taxon>Bacilli</taxon>
        <taxon>Lactobacillales</taxon>
        <taxon>Streptococcaceae</taxon>
        <taxon>Streptococcus</taxon>
    </lineage>
</organism>
<evidence type="ECO:0000256" key="6">
    <source>
        <dbReference type="ARBA" id="ARBA00022670"/>
    </source>
</evidence>
<evidence type="ECO:0000256" key="12">
    <source>
        <dbReference type="ARBA" id="ARBA00034000"/>
    </source>
</evidence>
<dbReference type="UniPathway" id="UPA00219"/>
<dbReference type="SUPFAM" id="SSF56601">
    <property type="entry name" value="beta-lactamase/transpeptidase-like"/>
    <property type="match status" value="1"/>
</dbReference>
<accession>A0A4Z1DRU8</accession>
<dbReference type="InterPro" id="IPR001967">
    <property type="entry name" value="Peptidase_S11_N"/>
</dbReference>
<evidence type="ECO:0000256" key="7">
    <source>
        <dbReference type="ARBA" id="ARBA00022729"/>
    </source>
</evidence>
<feature type="binding site" evidence="13">
    <location>
        <position position="241"/>
    </location>
    <ligand>
        <name>substrate</name>
    </ligand>
</feature>
<feature type="domain" description="Peptidase S11 D-Ala-D-Ala carboxypeptidase A C-terminal" evidence="16">
    <location>
        <begin position="295"/>
        <end position="396"/>
    </location>
</feature>
<comment type="caution">
    <text evidence="17">The sequence shown here is derived from an EMBL/GenBank/DDBJ whole genome shotgun (WGS) entry which is preliminary data.</text>
</comment>
<dbReference type="GO" id="GO:0006508">
    <property type="term" value="P:proteolysis"/>
    <property type="evidence" value="ECO:0007669"/>
    <property type="project" value="UniProtKB-KW"/>
</dbReference>
<keyword evidence="6" id="KW-0645">Protease</keyword>
<dbReference type="RefSeq" id="WP_135783319.1">
    <property type="nucleotide sequence ID" value="NZ_JBDMCE010000002.1"/>
</dbReference>
<evidence type="ECO:0000256" key="5">
    <source>
        <dbReference type="ARBA" id="ARBA00022645"/>
    </source>
</evidence>
<dbReference type="PANTHER" id="PTHR21581:SF11">
    <property type="entry name" value="D-ALANYL-D-ALANINE CARBOXYPEPTIDASE DACA"/>
    <property type="match status" value="1"/>
</dbReference>
<dbReference type="Gene3D" id="2.60.410.10">
    <property type="entry name" value="D-Ala-D-Ala carboxypeptidase, C-terminal domain"/>
    <property type="match status" value="1"/>
</dbReference>
<dbReference type="PANTHER" id="PTHR21581">
    <property type="entry name" value="D-ALANYL-D-ALANINE CARBOXYPEPTIDASE"/>
    <property type="match status" value="1"/>
</dbReference>
<evidence type="ECO:0000256" key="4">
    <source>
        <dbReference type="ARBA" id="ARBA00012448"/>
    </source>
</evidence>
<dbReference type="GO" id="GO:0008360">
    <property type="term" value="P:regulation of cell shape"/>
    <property type="evidence" value="ECO:0007669"/>
    <property type="project" value="UniProtKB-KW"/>
</dbReference>
<comment type="pathway">
    <text evidence="2">Cell wall biogenesis; peptidoglycan biosynthesis.</text>
</comment>
<dbReference type="Pfam" id="PF00768">
    <property type="entry name" value="Peptidase_S11"/>
    <property type="match status" value="1"/>
</dbReference>
<dbReference type="InterPro" id="IPR018044">
    <property type="entry name" value="Peptidase_S11"/>
</dbReference>
<dbReference type="SMART" id="SM00936">
    <property type="entry name" value="PBP5_C"/>
    <property type="match status" value="1"/>
</dbReference>
<keyword evidence="7 15" id="KW-0732">Signal</keyword>
<keyword evidence="11" id="KW-0961">Cell wall biogenesis/degradation</keyword>
<proteinExistence type="inferred from homology"/>
<name>A0A4Z1DRU8_9STRE</name>
<evidence type="ECO:0000313" key="18">
    <source>
        <dbReference type="Proteomes" id="UP000297986"/>
    </source>
</evidence>
<dbReference type="Gene3D" id="3.40.710.10">
    <property type="entry name" value="DD-peptidase/beta-lactamase superfamily"/>
    <property type="match status" value="1"/>
</dbReference>
<dbReference type="GO" id="GO:0009252">
    <property type="term" value="P:peptidoglycan biosynthetic process"/>
    <property type="evidence" value="ECO:0007669"/>
    <property type="project" value="UniProtKB-UniPathway"/>
</dbReference>
<dbReference type="EMBL" id="SRRP01000002">
    <property type="protein sequence ID" value="TGN91302.1"/>
    <property type="molecule type" value="Genomic_DNA"/>
</dbReference>
<evidence type="ECO:0000256" key="13">
    <source>
        <dbReference type="PIRSR" id="PIRSR618044-2"/>
    </source>
</evidence>
<dbReference type="PRINTS" id="PR00725">
    <property type="entry name" value="DADACBPTASE1"/>
</dbReference>
<dbReference type="GO" id="GO:0009002">
    <property type="term" value="F:serine-type D-Ala-D-Ala carboxypeptidase activity"/>
    <property type="evidence" value="ECO:0007669"/>
    <property type="project" value="UniProtKB-EC"/>
</dbReference>
<dbReference type="InterPro" id="IPR012907">
    <property type="entry name" value="Peptidase_S11_C"/>
</dbReference>
<dbReference type="SUPFAM" id="SSF69189">
    <property type="entry name" value="Penicillin-binding protein associated domain"/>
    <property type="match status" value="1"/>
</dbReference>
<dbReference type="InterPro" id="IPR015956">
    <property type="entry name" value="Peniciliin-bd_prot_C_sf"/>
</dbReference>
<dbReference type="Proteomes" id="UP000297986">
    <property type="component" value="Unassembled WGS sequence"/>
</dbReference>
<dbReference type="Pfam" id="PF07943">
    <property type="entry name" value="PBP5_C"/>
    <property type="match status" value="1"/>
</dbReference>
<evidence type="ECO:0000256" key="14">
    <source>
        <dbReference type="RuleBase" id="RU004016"/>
    </source>
</evidence>
<evidence type="ECO:0000256" key="1">
    <source>
        <dbReference type="ARBA" id="ARBA00003217"/>
    </source>
</evidence>
<gene>
    <name evidence="17" type="ORF">E5S68_09365</name>
</gene>
<dbReference type="AlphaFoldDB" id="A0A4Z1DRU8"/>
<keyword evidence="18" id="KW-1185">Reference proteome</keyword>
<feature type="chain" id="PRO_5021475635" description="serine-type D-Ala-D-Ala carboxypeptidase" evidence="15">
    <location>
        <begin position="24"/>
        <end position="415"/>
    </location>
</feature>
<dbReference type="GO" id="GO:0071555">
    <property type="term" value="P:cell wall organization"/>
    <property type="evidence" value="ECO:0007669"/>
    <property type="project" value="UniProtKB-KW"/>
</dbReference>
<evidence type="ECO:0000256" key="10">
    <source>
        <dbReference type="ARBA" id="ARBA00022984"/>
    </source>
</evidence>
<keyword evidence="9" id="KW-0133">Cell shape</keyword>
<protein>
    <recommendedName>
        <fullName evidence="4">serine-type D-Ala-D-Ala carboxypeptidase</fullName>
        <ecNumber evidence="4">3.4.16.4</ecNumber>
    </recommendedName>
</protein>
<evidence type="ECO:0000259" key="16">
    <source>
        <dbReference type="SMART" id="SM00936"/>
    </source>
</evidence>
<comment type="catalytic activity">
    <reaction evidence="12">
        <text>Preferential cleavage: (Ac)2-L-Lys-D-Ala-|-D-Ala. Also transpeptidation of peptidyl-alanyl moieties that are N-acyl substituents of D-alanine.</text>
        <dbReference type="EC" id="3.4.16.4"/>
    </reaction>
</comment>
<dbReference type="EC" id="3.4.16.4" evidence="4"/>
<dbReference type="NCBIfam" id="NF038273">
    <property type="entry name" value="strep_PBP3"/>
    <property type="match status" value="1"/>
</dbReference>
<feature type="signal peptide" evidence="15">
    <location>
        <begin position="1"/>
        <end position="23"/>
    </location>
</feature>
<dbReference type="OrthoDB" id="9791132at2"/>
<dbReference type="InterPro" id="IPR012338">
    <property type="entry name" value="Beta-lactam/transpept-like"/>
</dbReference>
<keyword evidence="10" id="KW-0573">Peptidoglycan synthesis</keyword>
<evidence type="ECO:0000256" key="2">
    <source>
        <dbReference type="ARBA" id="ARBA00004752"/>
    </source>
</evidence>
<evidence type="ECO:0000256" key="11">
    <source>
        <dbReference type="ARBA" id="ARBA00023316"/>
    </source>
</evidence>
<comment type="function">
    <text evidence="1">Removes C-terminal D-alanyl residues from sugar-peptide cell wall precursors.</text>
</comment>
<keyword evidence="5 17" id="KW-0121">Carboxypeptidase</keyword>
<evidence type="ECO:0000256" key="9">
    <source>
        <dbReference type="ARBA" id="ARBA00022960"/>
    </source>
</evidence>
<evidence type="ECO:0000256" key="3">
    <source>
        <dbReference type="ARBA" id="ARBA00007164"/>
    </source>
</evidence>